<evidence type="ECO:0000256" key="2">
    <source>
        <dbReference type="ARBA" id="ARBA00022691"/>
    </source>
</evidence>
<organism evidence="8 9">
    <name type="scientific">Clostridium punense</name>
    <dbReference type="NCBI Taxonomy" id="1054297"/>
    <lineage>
        <taxon>Bacteria</taxon>
        <taxon>Bacillati</taxon>
        <taxon>Bacillota</taxon>
        <taxon>Clostridia</taxon>
        <taxon>Eubacteriales</taxon>
        <taxon>Clostridiaceae</taxon>
        <taxon>Clostridium</taxon>
    </lineage>
</organism>
<evidence type="ECO:0000259" key="6">
    <source>
        <dbReference type="PROSITE" id="PS51332"/>
    </source>
</evidence>
<keyword evidence="4" id="KW-0408">Iron</keyword>
<dbReference type="RefSeq" id="WP_021284962.1">
    <property type="nucleotide sequence ID" value="NZ_JAGGLL010000024.1"/>
</dbReference>
<comment type="cofactor">
    <cofactor evidence="1">
        <name>[4Fe-4S] cluster</name>
        <dbReference type="ChEBI" id="CHEBI:49883"/>
    </cofactor>
</comment>
<dbReference type="InterPro" id="IPR006158">
    <property type="entry name" value="Cobalamin-bd"/>
</dbReference>
<dbReference type="CDD" id="cd02068">
    <property type="entry name" value="radical_SAM_B12_BD"/>
    <property type="match status" value="1"/>
</dbReference>
<dbReference type="InterPro" id="IPR034466">
    <property type="entry name" value="Methyltransferase_Class_B"/>
</dbReference>
<evidence type="ECO:0000256" key="1">
    <source>
        <dbReference type="ARBA" id="ARBA00001966"/>
    </source>
</evidence>
<sequence length="563" mass="66203">MKVVLVGVNSKFVHSNLAIRYLEAYTRQLDYSCELMEFSINDRPERVVEDILAEKPSFLGFSCYIWNVEFINRITTLIRLINPKIEIFYGGPEPSFDAEKFLERNSGEYVIEGEGEDTYKELIQHKIIEYVHKENVDFTRIKGLYTRKNNKVFYGGKRQLIDMNKIIFPYNEQDDLSNKIVYYEGSRGCPFNCKYCLSSTTHGVRFLEIERVKEDLRFFIKKGVRLVKFVDRTFNCNKKFANEIWSFLIKEGGDCSFHFEISADLLNEESLQILAAAKPNTIQFEIGVQSTNEQVLKNINRHIDFSDIKKEVEELKKLKNIKQHLDLIAGLPGEDFQSFKNSFNQVYEVKPDELQLGFLKLIKGSSMREEAAEWGMVASPYPPYEILKTKDISYDELIILKKVEHVVDKYLNSGKFSNILNCFIGSKKFETSFDFYYELSKFFEKQGYFKRNISSADYYKVFIEFNESNNIENSDFIKDIVKFDYLRFNKKKGIPIFLENKIEKNEERVIKERLLESGRVKKLNDYVVHKFNFNIKAFINEGKIVQENFYIAFSNIDNSYIFI</sequence>
<evidence type="ECO:0000256" key="5">
    <source>
        <dbReference type="ARBA" id="ARBA00023014"/>
    </source>
</evidence>
<dbReference type="SFLD" id="SFLDG01123">
    <property type="entry name" value="methyltransferase_(Class_B)"/>
    <property type="match status" value="1"/>
</dbReference>
<dbReference type="PROSITE" id="PS51918">
    <property type="entry name" value="RADICAL_SAM"/>
    <property type="match status" value="1"/>
</dbReference>
<keyword evidence="5" id="KW-0411">Iron-sulfur</keyword>
<dbReference type="SMART" id="SM00729">
    <property type="entry name" value="Elp3"/>
    <property type="match status" value="1"/>
</dbReference>
<evidence type="ECO:0000313" key="9">
    <source>
        <dbReference type="Proteomes" id="UP001519308"/>
    </source>
</evidence>
<name>A0ABS4K7F8_9CLOT</name>
<dbReference type="InterPro" id="IPR058240">
    <property type="entry name" value="rSAM_sf"/>
</dbReference>
<dbReference type="EMBL" id="JAGGLL010000024">
    <property type="protein sequence ID" value="MBP2023166.1"/>
    <property type="molecule type" value="Genomic_DNA"/>
</dbReference>
<reference evidence="8 9" key="1">
    <citation type="submission" date="2021-03" db="EMBL/GenBank/DDBJ databases">
        <title>Genomic Encyclopedia of Type Strains, Phase IV (KMG-IV): sequencing the most valuable type-strain genomes for metagenomic binning, comparative biology and taxonomic classification.</title>
        <authorList>
            <person name="Goeker M."/>
        </authorList>
    </citation>
    <scope>NUCLEOTIDE SEQUENCE [LARGE SCALE GENOMIC DNA]</scope>
    <source>
        <strain evidence="8 9">DSM 28650</strain>
    </source>
</reference>
<dbReference type="InterPro" id="IPR023404">
    <property type="entry name" value="rSAM_horseshoe"/>
</dbReference>
<protein>
    <submittedName>
        <fullName evidence="8">Radical SAM superfamily enzyme YgiQ (UPF0313 family)</fullName>
    </submittedName>
</protein>
<comment type="caution">
    <text evidence="8">The sequence shown here is derived from an EMBL/GenBank/DDBJ whole genome shotgun (WGS) entry which is preliminary data.</text>
</comment>
<feature type="domain" description="B12-binding" evidence="6">
    <location>
        <begin position="1"/>
        <end position="133"/>
    </location>
</feature>
<dbReference type="SFLD" id="SFLDG01082">
    <property type="entry name" value="B12-binding_domain_containing"/>
    <property type="match status" value="1"/>
</dbReference>
<keyword evidence="3" id="KW-0479">Metal-binding</keyword>
<evidence type="ECO:0000259" key="7">
    <source>
        <dbReference type="PROSITE" id="PS51918"/>
    </source>
</evidence>
<dbReference type="PANTHER" id="PTHR43409:SF16">
    <property type="entry name" value="SLR0320 PROTEIN"/>
    <property type="match status" value="1"/>
</dbReference>
<dbReference type="Pfam" id="PF04055">
    <property type="entry name" value="Radical_SAM"/>
    <property type="match status" value="1"/>
</dbReference>
<keyword evidence="2" id="KW-0949">S-adenosyl-L-methionine</keyword>
<evidence type="ECO:0000313" key="8">
    <source>
        <dbReference type="EMBL" id="MBP2023166.1"/>
    </source>
</evidence>
<dbReference type="Gene3D" id="3.40.50.280">
    <property type="entry name" value="Cobalamin-binding domain"/>
    <property type="match status" value="1"/>
</dbReference>
<accession>A0ABS4K7F8</accession>
<keyword evidence="9" id="KW-1185">Reference proteome</keyword>
<dbReference type="PANTHER" id="PTHR43409">
    <property type="entry name" value="ANAEROBIC MAGNESIUM-PROTOPORPHYRIN IX MONOMETHYL ESTER CYCLASE-RELATED"/>
    <property type="match status" value="1"/>
</dbReference>
<dbReference type="PROSITE" id="PS51332">
    <property type="entry name" value="B12_BINDING"/>
    <property type="match status" value="1"/>
</dbReference>
<dbReference type="Proteomes" id="UP001519308">
    <property type="component" value="Unassembled WGS sequence"/>
</dbReference>
<gene>
    <name evidence="8" type="ORF">J2Z44_003001</name>
</gene>
<feature type="domain" description="Radical SAM core" evidence="7">
    <location>
        <begin position="175"/>
        <end position="408"/>
    </location>
</feature>
<dbReference type="Pfam" id="PF13311">
    <property type="entry name" value="DUF4080"/>
    <property type="match status" value="1"/>
</dbReference>
<dbReference type="SUPFAM" id="SSF102114">
    <property type="entry name" value="Radical SAM enzymes"/>
    <property type="match status" value="1"/>
</dbReference>
<dbReference type="Pfam" id="PF02310">
    <property type="entry name" value="B12-binding"/>
    <property type="match status" value="1"/>
</dbReference>
<dbReference type="InterPro" id="IPR051198">
    <property type="entry name" value="BchE-like"/>
</dbReference>
<dbReference type="SFLD" id="SFLDS00029">
    <property type="entry name" value="Radical_SAM"/>
    <property type="match status" value="1"/>
</dbReference>
<dbReference type="InterPro" id="IPR025288">
    <property type="entry name" value="DUF4080"/>
</dbReference>
<evidence type="ECO:0000256" key="3">
    <source>
        <dbReference type="ARBA" id="ARBA00022723"/>
    </source>
</evidence>
<proteinExistence type="predicted"/>
<dbReference type="InterPro" id="IPR007197">
    <property type="entry name" value="rSAM"/>
</dbReference>
<evidence type="ECO:0000256" key="4">
    <source>
        <dbReference type="ARBA" id="ARBA00023004"/>
    </source>
</evidence>
<dbReference type="CDD" id="cd01335">
    <property type="entry name" value="Radical_SAM"/>
    <property type="match status" value="1"/>
</dbReference>
<dbReference type="InterPro" id="IPR006638">
    <property type="entry name" value="Elp3/MiaA/NifB-like_rSAM"/>
</dbReference>
<dbReference type="Gene3D" id="3.80.30.20">
    <property type="entry name" value="tm_1862 like domain"/>
    <property type="match status" value="1"/>
</dbReference>